<keyword evidence="1" id="KW-0812">Transmembrane</keyword>
<dbReference type="RefSeq" id="WP_058514113.1">
    <property type="nucleotide sequence ID" value="NZ_CAAAIH010000065.1"/>
</dbReference>
<sequence>MPKLSITEIQEQLAIARLKKFNHDNLQELFQKFYQKCVRYFENCDKLNRFESKRIFLFLKEMNALADRLDNPQDLPFYEFYQHQCTINALKPGIPEHICNYGIKFTIIAFFTLCTSLLVGALAVAFLPVSLPLIISALVVGAAIGALMGILEANDKVDRWCHRFFRPRDSEPIPSADAFLKEVDDILNPKMKLEHIHNPNGVDLEDNCFANCLPF</sequence>
<dbReference type="OrthoDB" id="9811969at2"/>
<evidence type="ECO:0000313" key="2">
    <source>
        <dbReference type="EMBL" id="KTD61493.1"/>
    </source>
</evidence>
<feature type="transmembrane region" description="Helical" evidence="1">
    <location>
        <begin position="133"/>
        <end position="153"/>
    </location>
</feature>
<name>A0A0W0YX43_9GAMM</name>
<keyword evidence="1" id="KW-0472">Membrane</keyword>
<keyword evidence="3" id="KW-1185">Reference proteome</keyword>
<protein>
    <submittedName>
        <fullName evidence="2">Uncharacterized protein</fullName>
    </submittedName>
</protein>
<dbReference type="Proteomes" id="UP000054703">
    <property type="component" value="Unassembled WGS sequence"/>
</dbReference>
<keyword evidence="1" id="KW-1133">Transmembrane helix</keyword>
<comment type="caution">
    <text evidence="2">The sequence shown here is derived from an EMBL/GenBank/DDBJ whole genome shotgun (WGS) entry which is preliminary data.</text>
</comment>
<evidence type="ECO:0000256" key="1">
    <source>
        <dbReference type="SAM" id="Phobius"/>
    </source>
</evidence>
<dbReference type="EMBL" id="LNYU01000039">
    <property type="protein sequence ID" value="KTD61493.1"/>
    <property type="molecule type" value="Genomic_DNA"/>
</dbReference>
<accession>A0A0W0YX43</accession>
<gene>
    <name evidence="2" type="ORF">Lsan_1829</name>
</gene>
<proteinExistence type="predicted"/>
<dbReference type="AlphaFoldDB" id="A0A0W0YX43"/>
<feature type="transmembrane region" description="Helical" evidence="1">
    <location>
        <begin position="105"/>
        <end position="127"/>
    </location>
</feature>
<evidence type="ECO:0000313" key="3">
    <source>
        <dbReference type="Proteomes" id="UP000054703"/>
    </source>
</evidence>
<dbReference type="PATRIC" id="fig|45074.5.peg.1948"/>
<organism evidence="2 3">
    <name type="scientific">Legionella santicrucis</name>
    <dbReference type="NCBI Taxonomy" id="45074"/>
    <lineage>
        <taxon>Bacteria</taxon>
        <taxon>Pseudomonadati</taxon>
        <taxon>Pseudomonadota</taxon>
        <taxon>Gammaproteobacteria</taxon>
        <taxon>Legionellales</taxon>
        <taxon>Legionellaceae</taxon>
        <taxon>Legionella</taxon>
    </lineage>
</organism>
<dbReference type="STRING" id="45074.Lsan_1829"/>
<reference evidence="2 3" key="1">
    <citation type="submission" date="2015-11" db="EMBL/GenBank/DDBJ databases">
        <title>Genomic analysis of 38 Legionella species identifies large and diverse effector repertoires.</title>
        <authorList>
            <person name="Burstein D."/>
            <person name="Amaro F."/>
            <person name="Zusman T."/>
            <person name="Lifshitz Z."/>
            <person name="Cohen O."/>
            <person name="Gilbert J.A."/>
            <person name="Pupko T."/>
            <person name="Shuman H.A."/>
            <person name="Segal G."/>
        </authorList>
    </citation>
    <scope>NUCLEOTIDE SEQUENCE [LARGE SCALE GENOMIC DNA]</scope>
    <source>
        <strain evidence="2 3">SC-63-C7</strain>
    </source>
</reference>